<dbReference type="Proteomes" id="UP000003374">
    <property type="component" value="Unassembled WGS sequence"/>
</dbReference>
<name>A4BUC1_9GAMM</name>
<sequence length="52" mass="5770">MRRGSGLEHAAPDSNMIGDRLDDFIGSWSAEKAADFDNAVAVFEEIDAEQWQ</sequence>
<evidence type="ECO:0000313" key="2">
    <source>
        <dbReference type="Proteomes" id="UP000003374"/>
    </source>
</evidence>
<comment type="caution">
    <text evidence="1">The sequence shown here is derived from an EMBL/GenBank/DDBJ whole genome shotgun (WGS) entry which is preliminary data.</text>
</comment>
<accession>A4BUC1</accession>
<dbReference type="AlphaFoldDB" id="A4BUC1"/>
<reference evidence="1 2" key="1">
    <citation type="submission" date="2006-02" db="EMBL/GenBank/DDBJ databases">
        <authorList>
            <person name="Waterbury J."/>
            <person name="Ferriera S."/>
            <person name="Johnson J."/>
            <person name="Kravitz S."/>
            <person name="Halpern A."/>
            <person name="Remington K."/>
            <person name="Beeson K."/>
            <person name="Tran B."/>
            <person name="Rogers Y.-H."/>
            <person name="Friedman R."/>
            <person name="Venter J.C."/>
        </authorList>
    </citation>
    <scope>NUCLEOTIDE SEQUENCE [LARGE SCALE GENOMIC DNA]</scope>
    <source>
        <strain evidence="1 2">Nb-231</strain>
    </source>
</reference>
<evidence type="ECO:0000313" key="1">
    <source>
        <dbReference type="EMBL" id="EAR20635.1"/>
    </source>
</evidence>
<gene>
    <name evidence="1" type="ORF">NB231_01923</name>
</gene>
<dbReference type="EMBL" id="AAOF01000018">
    <property type="protein sequence ID" value="EAR20635.1"/>
    <property type="molecule type" value="Genomic_DNA"/>
</dbReference>
<dbReference type="HOGENOM" id="CLU_214444_0_0_6"/>
<protein>
    <submittedName>
        <fullName evidence="1">Uncharacterized protein</fullName>
    </submittedName>
</protein>
<organism evidence="1 2">
    <name type="scientific">Nitrococcus mobilis Nb-231</name>
    <dbReference type="NCBI Taxonomy" id="314278"/>
    <lineage>
        <taxon>Bacteria</taxon>
        <taxon>Pseudomonadati</taxon>
        <taxon>Pseudomonadota</taxon>
        <taxon>Gammaproteobacteria</taxon>
        <taxon>Chromatiales</taxon>
        <taxon>Ectothiorhodospiraceae</taxon>
        <taxon>Nitrococcus</taxon>
    </lineage>
</organism>
<proteinExistence type="predicted"/>
<keyword evidence="2" id="KW-1185">Reference proteome</keyword>